<dbReference type="Proteomes" id="UP001470230">
    <property type="component" value="Unassembled WGS sequence"/>
</dbReference>
<dbReference type="PANTHER" id="PTHR45661">
    <property type="entry name" value="SURFACE ANTIGEN"/>
    <property type="match status" value="1"/>
</dbReference>
<name>A0ABR2KMD1_9EUKA</name>
<dbReference type="Pfam" id="PF13306">
    <property type="entry name" value="LRR_5"/>
    <property type="match status" value="2"/>
</dbReference>
<organism evidence="1 2">
    <name type="scientific">Tritrichomonas musculus</name>
    <dbReference type="NCBI Taxonomy" id="1915356"/>
    <lineage>
        <taxon>Eukaryota</taxon>
        <taxon>Metamonada</taxon>
        <taxon>Parabasalia</taxon>
        <taxon>Tritrichomonadida</taxon>
        <taxon>Tritrichomonadidae</taxon>
        <taxon>Tritrichomonas</taxon>
    </lineage>
</organism>
<dbReference type="Gene3D" id="3.80.10.10">
    <property type="entry name" value="Ribonuclease Inhibitor"/>
    <property type="match status" value="3"/>
</dbReference>
<dbReference type="InterPro" id="IPR026906">
    <property type="entry name" value="LRR_5"/>
</dbReference>
<evidence type="ECO:0000313" key="1">
    <source>
        <dbReference type="EMBL" id="KAK8892313.1"/>
    </source>
</evidence>
<protein>
    <recommendedName>
        <fullName evidence="3">Surface antigen BspA-like</fullName>
    </recommendedName>
</protein>
<dbReference type="InterPro" id="IPR053139">
    <property type="entry name" value="Surface_bspA-like"/>
</dbReference>
<dbReference type="SUPFAM" id="SSF52058">
    <property type="entry name" value="L domain-like"/>
    <property type="match status" value="1"/>
</dbReference>
<proteinExistence type="predicted"/>
<dbReference type="EMBL" id="JAPFFF010000004">
    <property type="protein sequence ID" value="KAK8892313.1"/>
    <property type="molecule type" value="Genomic_DNA"/>
</dbReference>
<keyword evidence="2" id="KW-1185">Reference proteome</keyword>
<sequence length="709" mass="79938">MEAETFIQRMSMIYTTFLDYIESSEDCEITNKSLFETFEKEDILQNKKEIQLIFQLIIKLADNHHRPSGFFNKIEKVIQYLIQKNSSIISDFIDYGKYNKRILLLLLEKRFLKPDQSFIDDYLRNKPSNSTFSMKNFNEFQFFYFLYPGMKQYISEETQQQIEDEIKHNFQEDISSFSEKCHIGENDSYVCSLIRSDSVEDFVSYVNRTNLSLSSKIRPSIYETNFFLIGKEMQLIEYAAFFGSIQIIQYLKYSKVSLDFSLWLYGIHSNCAELVHFLEENVKKTEKKWFLSHDSENINETFYKVLTESIKCHHNDISNYIKDNLLEESYKGSFSNLESYILDSLNFAFYPKKVGYLISKPFNEGGFTMYKLCSTLKAITIPSSVTSIGASAFKKCSFLEQIIIPSSVKLIWGSAFSECSSLTQIFIHSSVTSVGDNAFYKCISLSQVTFEKPCSITSIKNMCFNGCISLKHLEIPSSITSVKDYAFFGCSSLDEVSFESPSSLTSIDNLAFNGCSSLRQVTIPSSVKSIGNNVFNGCSLLTQITIAHTVESIGNNAFSGCSSLEQIIFEAPSSLTSIGYNAFNACSSLAQITIPSSLKSIENGIFNRCSSLEQITFESPSSVTSFGYNAFCECTSLSQIKIPSSVMSIGSNSFNKCSSLKQIMLDVPSSLTSIGYNAFNECSSLTKVSIPSTLKIDGIGLNPKHITVI</sequence>
<evidence type="ECO:0008006" key="3">
    <source>
        <dbReference type="Google" id="ProtNLM"/>
    </source>
</evidence>
<dbReference type="Gene3D" id="3.40.50.12480">
    <property type="match status" value="1"/>
</dbReference>
<comment type="caution">
    <text evidence="1">The sequence shown here is derived from an EMBL/GenBank/DDBJ whole genome shotgun (WGS) entry which is preliminary data.</text>
</comment>
<dbReference type="PANTHER" id="PTHR45661:SF3">
    <property type="entry name" value="IG-LIKE DOMAIN-CONTAINING PROTEIN"/>
    <property type="match status" value="1"/>
</dbReference>
<dbReference type="InterPro" id="IPR032675">
    <property type="entry name" value="LRR_dom_sf"/>
</dbReference>
<evidence type="ECO:0000313" key="2">
    <source>
        <dbReference type="Proteomes" id="UP001470230"/>
    </source>
</evidence>
<reference evidence="1 2" key="1">
    <citation type="submission" date="2024-04" db="EMBL/GenBank/DDBJ databases">
        <title>Tritrichomonas musculus Genome.</title>
        <authorList>
            <person name="Alves-Ferreira E."/>
            <person name="Grigg M."/>
            <person name="Lorenzi H."/>
            <person name="Galac M."/>
        </authorList>
    </citation>
    <scope>NUCLEOTIDE SEQUENCE [LARGE SCALE GENOMIC DNA]</scope>
    <source>
        <strain evidence="1 2">EAF2021</strain>
    </source>
</reference>
<gene>
    <name evidence="1" type="ORF">M9Y10_029539</name>
</gene>
<accession>A0ABR2KMD1</accession>